<dbReference type="AlphaFoldDB" id="A0A6J4HMK1"/>
<evidence type="ECO:0000313" key="2">
    <source>
        <dbReference type="EMBL" id="CAA9227494.1"/>
    </source>
</evidence>
<feature type="non-terminal residue" evidence="2">
    <location>
        <position position="28"/>
    </location>
</feature>
<feature type="region of interest" description="Disordered" evidence="1">
    <location>
        <begin position="1"/>
        <end position="28"/>
    </location>
</feature>
<proteinExistence type="predicted"/>
<gene>
    <name evidence="2" type="ORF">AVDCRST_MAG93-736</name>
</gene>
<accession>A0A6J4HMK1</accession>
<organism evidence="2">
    <name type="scientific">uncultured Chloroflexia bacterium</name>
    <dbReference type="NCBI Taxonomy" id="1672391"/>
    <lineage>
        <taxon>Bacteria</taxon>
        <taxon>Bacillati</taxon>
        <taxon>Chloroflexota</taxon>
        <taxon>Chloroflexia</taxon>
        <taxon>environmental samples</taxon>
    </lineage>
</organism>
<evidence type="ECO:0000256" key="1">
    <source>
        <dbReference type="SAM" id="MobiDB-lite"/>
    </source>
</evidence>
<sequence>MNFGEQPFQRLSDHSQPRASRLAKHRLM</sequence>
<name>A0A6J4HMK1_9CHLR</name>
<protein>
    <submittedName>
        <fullName evidence="2">Uncharacterized protein</fullName>
    </submittedName>
</protein>
<reference evidence="2" key="1">
    <citation type="submission" date="2020-02" db="EMBL/GenBank/DDBJ databases">
        <authorList>
            <person name="Meier V. D."/>
        </authorList>
    </citation>
    <scope>NUCLEOTIDE SEQUENCE</scope>
    <source>
        <strain evidence="2">AVDCRST_MAG93</strain>
    </source>
</reference>
<dbReference type="EMBL" id="CADCTR010000240">
    <property type="protein sequence ID" value="CAA9227494.1"/>
    <property type="molecule type" value="Genomic_DNA"/>
</dbReference>